<keyword evidence="4" id="KW-0119">Carbohydrate metabolism</keyword>
<evidence type="ECO:0000256" key="3">
    <source>
        <dbReference type="ARBA" id="ARBA00023239"/>
    </source>
</evidence>
<dbReference type="PANTHER" id="PTHR12128">
    <property type="entry name" value="DIHYDRODIPICOLINATE SYNTHASE"/>
    <property type="match status" value="1"/>
</dbReference>
<reference evidence="8" key="2">
    <citation type="submission" date="2023-01" db="EMBL/GenBank/DDBJ databases">
        <title>Draft genome sequence of Portibacter lacus strain NBRC 108769.</title>
        <authorList>
            <person name="Sun Q."/>
            <person name="Mori K."/>
        </authorList>
    </citation>
    <scope>NUCLEOTIDE SEQUENCE</scope>
    <source>
        <strain evidence="8">NBRC 108769</strain>
    </source>
</reference>
<keyword evidence="9" id="KW-1185">Reference proteome</keyword>
<accession>A0AA37SK84</accession>
<dbReference type="PANTHER" id="PTHR12128:SF21">
    <property type="entry name" value="N-ACETYLNEURAMINATE LYASE"/>
    <property type="match status" value="1"/>
</dbReference>
<feature type="active site" description="Schiff-base intermediate with substrate" evidence="6">
    <location>
        <position position="168"/>
    </location>
</feature>
<evidence type="ECO:0000256" key="5">
    <source>
        <dbReference type="PIRNR" id="PIRNR001365"/>
    </source>
</evidence>
<comment type="similarity">
    <text evidence="5">Belongs to the DapA family.</text>
</comment>
<proteinExistence type="inferred from homology"/>
<dbReference type="InterPro" id="IPR013785">
    <property type="entry name" value="Aldolase_TIM"/>
</dbReference>
<feature type="binding site" evidence="7">
    <location>
        <position position="210"/>
    </location>
    <ligand>
        <name>pyruvate</name>
        <dbReference type="ChEBI" id="CHEBI:15361"/>
    </ligand>
</feature>
<dbReference type="Proteomes" id="UP001156666">
    <property type="component" value="Unassembled WGS sequence"/>
</dbReference>
<evidence type="ECO:0000256" key="6">
    <source>
        <dbReference type="PIRSR" id="PIRSR001365-1"/>
    </source>
</evidence>
<protein>
    <submittedName>
        <fullName evidence="8">N-acetylneuraminate lyase</fullName>
    </submittedName>
</protein>
<evidence type="ECO:0000256" key="1">
    <source>
        <dbReference type="ARBA" id="ARBA00004496"/>
    </source>
</evidence>
<dbReference type="AlphaFoldDB" id="A0AA37SK84"/>
<evidence type="ECO:0000256" key="4">
    <source>
        <dbReference type="ARBA" id="ARBA00023277"/>
    </source>
</evidence>
<comment type="caution">
    <text evidence="8">The sequence shown here is derived from an EMBL/GenBank/DDBJ whole genome shotgun (WGS) entry which is preliminary data.</text>
</comment>
<dbReference type="EMBL" id="BSOH01000001">
    <property type="protein sequence ID" value="GLR15565.1"/>
    <property type="molecule type" value="Genomic_DNA"/>
</dbReference>
<reference evidence="8" key="1">
    <citation type="journal article" date="2014" name="Int. J. Syst. Evol. Microbiol.">
        <title>Complete genome sequence of Corynebacterium casei LMG S-19264T (=DSM 44701T), isolated from a smear-ripened cheese.</title>
        <authorList>
            <consortium name="US DOE Joint Genome Institute (JGI-PGF)"/>
            <person name="Walter F."/>
            <person name="Albersmeier A."/>
            <person name="Kalinowski J."/>
            <person name="Ruckert C."/>
        </authorList>
    </citation>
    <scope>NUCLEOTIDE SEQUENCE</scope>
    <source>
        <strain evidence="8">NBRC 108769</strain>
    </source>
</reference>
<dbReference type="GO" id="GO:0005737">
    <property type="term" value="C:cytoplasm"/>
    <property type="evidence" value="ECO:0007669"/>
    <property type="project" value="UniProtKB-SubCell"/>
</dbReference>
<sequence length="305" mass="33619">METNLTGIIAAPYTPFDENGEINLKIISKYADYLKKNGVSGAFVCGTTGEGLLMSIEERKAVAAEWMKHRDDQFKIIVHVGATSYKDASSLTRHACEIDADAFSAMGPLFLKPDHVDDLISYCQEIAQAGASKPFFYYHIPSVSGVNLPMVEFLNKAESKIPNLAGIKFTHNNMMEMQLCMNLNDKKWNILHGQDETLLAGLTLGAKGGVGSTYNYMAPLYIKIIEAYNNGDIESAANYQLLAAKFISYLIKYGGGVIGGKPLMKLVGVDCGQLRTPCRNNTSEDIKEFEKAIMALDLLQYFHQS</sequence>
<name>A0AA37SK84_9BACT</name>
<dbReference type="InterPro" id="IPR002220">
    <property type="entry name" value="DapA-like"/>
</dbReference>
<feature type="active site" description="Proton donor/acceptor" evidence="6">
    <location>
        <position position="138"/>
    </location>
</feature>
<evidence type="ECO:0000256" key="7">
    <source>
        <dbReference type="PIRSR" id="PIRSR001365-2"/>
    </source>
</evidence>
<dbReference type="PIRSF" id="PIRSF001365">
    <property type="entry name" value="DHDPS"/>
    <property type="match status" value="1"/>
</dbReference>
<dbReference type="Pfam" id="PF00701">
    <property type="entry name" value="DHDPS"/>
    <property type="match status" value="1"/>
</dbReference>
<comment type="subcellular location">
    <subcellularLocation>
        <location evidence="1">Cytoplasm</location>
    </subcellularLocation>
</comment>
<dbReference type="SMART" id="SM01130">
    <property type="entry name" value="DHDPS"/>
    <property type="match status" value="1"/>
</dbReference>
<feature type="binding site" evidence="7">
    <location>
        <position position="48"/>
    </location>
    <ligand>
        <name>pyruvate</name>
        <dbReference type="ChEBI" id="CHEBI:15361"/>
    </ligand>
</feature>
<evidence type="ECO:0000256" key="2">
    <source>
        <dbReference type="ARBA" id="ARBA00022490"/>
    </source>
</evidence>
<organism evidence="8 9">
    <name type="scientific">Portibacter lacus</name>
    <dbReference type="NCBI Taxonomy" id="1099794"/>
    <lineage>
        <taxon>Bacteria</taxon>
        <taxon>Pseudomonadati</taxon>
        <taxon>Bacteroidota</taxon>
        <taxon>Saprospiria</taxon>
        <taxon>Saprospirales</taxon>
        <taxon>Haliscomenobacteraceae</taxon>
        <taxon>Portibacter</taxon>
    </lineage>
</organism>
<dbReference type="SUPFAM" id="SSF51569">
    <property type="entry name" value="Aldolase"/>
    <property type="match status" value="1"/>
</dbReference>
<gene>
    <name evidence="8" type="ORF">GCM10007940_01800</name>
</gene>
<dbReference type="PRINTS" id="PR00146">
    <property type="entry name" value="DHPICSNTHASE"/>
</dbReference>
<evidence type="ECO:0000313" key="8">
    <source>
        <dbReference type="EMBL" id="GLR15565.1"/>
    </source>
</evidence>
<dbReference type="Gene3D" id="3.20.20.70">
    <property type="entry name" value="Aldolase class I"/>
    <property type="match status" value="1"/>
</dbReference>
<keyword evidence="2" id="KW-0963">Cytoplasm</keyword>
<keyword evidence="3 5" id="KW-0456">Lyase</keyword>
<dbReference type="RefSeq" id="WP_235292457.1">
    <property type="nucleotide sequence ID" value="NZ_BSOH01000001.1"/>
</dbReference>
<evidence type="ECO:0000313" key="9">
    <source>
        <dbReference type="Proteomes" id="UP001156666"/>
    </source>
</evidence>
<dbReference type="GO" id="GO:0016829">
    <property type="term" value="F:lyase activity"/>
    <property type="evidence" value="ECO:0007669"/>
    <property type="project" value="UniProtKB-KW"/>
</dbReference>